<dbReference type="PRINTS" id="PR00080">
    <property type="entry name" value="SDRFAMILY"/>
</dbReference>
<proteinExistence type="inferred from homology"/>
<dbReference type="PRINTS" id="PR00081">
    <property type="entry name" value="GDHRDH"/>
</dbReference>
<dbReference type="EMBL" id="JAENHP010000006">
    <property type="protein sequence ID" value="MBM2618169.1"/>
    <property type="molecule type" value="Genomic_DNA"/>
</dbReference>
<evidence type="ECO:0000256" key="2">
    <source>
        <dbReference type="ARBA" id="ARBA00023002"/>
    </source>
</evidence>
<accession>A0ABS2AFX2</accession>
<evidence type="ECO:0000313" key="5">
    <source>
        <dbReference type="EMBL" id="MBM2618169.1"/>
    </source>
</evidence>
<dbReference type="InterPro" id="IPR002347">
    <property type="entry name" value="SDR_fam"/>
</dbReference>
<reference evidence="5 6" key="1">
    <citation type="submission" date="2021-01" db="EMBL/GenBank/DDBJ databases">
        <title>Actinoplanes sp. nov. LDG1-06 isolated from lichen.</title>
        <authorList>
            <person name="Saeng-In P."/>
            <person name="Phongsopitanun W."/>
            <person name="Kanchanasin P."/>
            <person name="Yuki M."/>
            <person name="Kudo T."/>
            <person name="Ohkuma M."/>
            <person name="Tanasupawat S."/>
        </authorList>
    </citation>
    <scope>NUCLEOTIDE SEQUENCE [LARGE SCALE GENOMIC DNA]</scope>
    <source>
        <strain evidence="5 6">LDG1-06</strain>
    </source>
</reference>
<dbReference type="PANTHER" id="PTHR44196:SF1">
    <property type="entry name" value="DEHYDROGENASE_REDUCTASE SDR FAMILY MEMBER 7B"/>
    <property type="match status" value="1"/>
</dbReference>
<gene>
    <name evidence="5" type="ORF">JIG36_21665</name>
</gene>
<name>A0ABS2AFX2_9ACTN</name>
<dbReference type="PROSITE" id="PS00061">
    <property type="entry name" value="ADH_SHORT"/>
    <property type="match status" value="1"/>
</dbReference>
<protein>
    <submittedName>
        <fullName evidence="5">SDR family NAD(P)-dependent oxidoreductase</fullName>
    </submittedName>
</protein>
<comment type="caution">
    <text evidence="5">The sequence shown here is derived from an EMBL/GenBank/DDBJ whole genome shotgun (WGS) entry which is preliminary data.</text>
</comment>
<dbReference type="Proteomes" id="UP000632138">
    <property type="component" value="Unassembled WGS sequence"/>
</dbReference>
<feature type="domain" description="Ketoreductase" evidence="4">
    <location>
        <begin position="10"/>
        <end position="195"/>
    </location>
</feature>
<dbReference type="PANTHER" id="PTHR44196">
    <property type="entry name" value="DEHYDROGENASE/REDUCTASE SDR FAMILY MEMBER 7B"/>
    <property type="match status" value="1"/>
</dbReference>
<dbReference type="Gene3D" id="3.40.50.720">
    <property type="entry name" value="NAD(P)-binding Rossmann-like Domain"/>
    <property type="match status" value="1"/>
</dbReference>
<dbReference type="SMART" id="SM00822">
    <property type="entry name" value="PKS_KR"/>
    <property type="match status" value="1"/>
</dbReference>
<dbReference type="InterPro" id="IPR020904">
    <property type="entry name" value="Sc_DH/Rdtase_CS"/>
</dbReference>
<dbReference type="InterPro" id="IPR036291">
    <property type="entry name" value="NAD(P)-bd_dom_sf"/>
</dbReference>
<dbReference type="Pfam" id="PF00106">
    <property type="entry name" value="adh_short"/>
    <property type="match status" value="1"/>
</dbReference>
<dbReference type="SUPFAM" id="SSF51735">
    <property type="entry name" value="NAD(P)-binding Rossmann-fold domains"/>
    <property type="match status" value="1"/>
</dbReference>
<evidence type="ECO:0000259" key="4">
    <source>
        <dbReference type="SMART" id="SM00822"/>
    </source>
</evidence>
<comment type="similarity">
    <text evidence="1 3">Belongs to the short-chain dehydrogenases/reductases (SDR) family.</text>
</comment>
<dbReference type="RefSeq" id="WP_203378156.1">
    <property type="nucleotide sequence ID" value="NZ_JAENHP010000006.1"/>
</dbReference>
<dbReference type="InterPro" id="IPR057326">
    <property type="entry name" value="KR_dom"/>
</dbReference>
<keyword evidence="6" id="KW-1185">Reference proteome</keyword>
<keyword evidence="2" id="KW-0560">Oxidoreductase</keyword>
<sequence>MSDRFAFAGRTCLITGAAGGIGAALALELARRRAVLVLVDRNADGLAEVARLAGELGARDVTTYEIDLSDGGDRLDLAAEVAARHGGVDLLVNNAGVTLMGSFEQNSLTDFEWLLEINLLAVVRLTKAFLPQLLARPGSHVVNVSSLFGLIAPAGQVAYATSKFAVRGFSDALRHELEPQGVGVTVVHPGGIRTGIAANARLSAGDPGGAQAEQARRFAERALTMPAEEAAKQIVAAVHDRRSRLVIGGVAKGGDLLARLAPARYWWISQRVAAVRRLQTGDDPGRRSS</sequence>
<evidence type="ECO:0000256" key="1">
    <source>
        <dbReference type="ARBA" id="ARBA00006484"/>
    </source>
</evidence>
<evidence type="ECO:0000256" key="3">
    <source>
        <dbReference type="RuleBase" id="RU000363"/>
    </source>
</evidence>
<evidence type="ECO:0000313" key="6">
    <source>
        <dbReference type="Proteomes" id="UP000632138"/>
    </source>
</evidence>
<organism evidence="5 6">
    <name type="scientific">Paractinoplanes ovalisporus</name>
    <dbReference type="NCBI Taxonomy" id="2810368"/>
    <lineage>
        <taxon>Bacteria</taxon>
        <taxon>Bacillati</taxon>
        <taxon>Actinomycetota</taxon>
        <taxon>Actinomycetes</taxon>
        <taxon>Micromonosporales</taxon>
        <taxon>Micromonosporaceae</taxon>
        <taxon>Paractinoplanes</taxon>
    </lineage>
</organism>